<comment type="caution">
    <text evidence="3">The sequence shown here is derived from an EMBL/GenBank/DDBJ whole genome shotgun (WGS) entry which is preliminary data.</text>
</comment>
<feature type="transmembrane region" description="Helical" evidence="2">
    <location>
        <begin position="106"/>
        <end position="137"/>
    </location>
</feature>
<organism evidence="3 4">
    <name type="scientific">Candidatus Dojkabacteria bacterium</name>
    <dbReference type="NCBI Taxonomy" id="2099670"/>
    <lineage>
        <taxon>Bacteria</taxon>
        <taxon>Candidatus Dojkabacteria</taxon>
    </lineage>
</organism>
<evidence type="ECO:0000313" key="3">
    <source>
        <dbReference type="EMBL" id="MCA9386872.1"/>
    </source>
</evidence>
<accession>A0A955LAW9</accession>
<evidence type="ECO:0000256" key="1">
    <source>
        <dbReference type="SAM" id="Coils"/>
    </source>
</evidence>
<sequence>MANIFEKRVNKVLLKYEPKIRKLINESNLANAEIKDIFADIASTNFSLNQLFEELDQVKDKDEKTYIESEIKRLEDKKNKLDRKLIIAGAKAYVKKEIKKQVKKKIALFFASNPIVAFFLVVSCCLVIAIFGVIIYANKVSPVNLIENGKFIEANVPGNTKEDKLECLISTAFAARGSGTSSCSL</sequence>
<keyword evidence="2" id="KW-1133">Transmembrane helix</keyword>
<reference evidence="3" key="2">
    <citation type="journal article" date="2021" name="Microbiome">
        <title>Successional dynamics and alternative stable states in a saline activated sludge microbial community over 9 years.</title>
        <authorList>
            <person name="Wang Y."/>
            <person name="Ye J."/>
            <person name="Ju F."/>
            <person name="Liu L."/>
            <person name="Boyd J.A."/>
            <person name="Deng Y."/>
            <person name="Parks D.H."/>
            <person name="Jiang X."/>
            <person name="Yin X."/>
            <person name="Woodcroft B.J."/>
            <person name="Tyson G.W."/>
            <person name="Hugenholtz P."/>
            <person name="Polz M.F."/>
            <person name="Zhang T."/>
        </authorList>
    </citation>
    <scope>NUCLEOTIDE SEQUENCE</scope>
    <source>
        <strain evidence="3">HKST-UBA09</strain>
    </source>
</reference>
<evidence type="ECO:0000313" key="4">
    <source>
        <dbReference type="Proteomes" id="UP000714915"/>
    </source>
</evidence>
<evidence type="ECO:0000256" key="2">
    <source>
        <dbReference type="SAM" id="Phobius"/>
    </source>
</evidence>
<keyword evidence="2" id="KW-0472">Membrane</keyword>
<protein>
    <submittedName>
        <fullName evidence="3">Uncharacterized protein</fullName>
    </submittedName>
</protein>
<keyword evidence="2" id="KW-0812">Transmembrane</keyword>
<feature type="coiled-coil region" evidence="1">
    <location>
        <begin position="64"/>
        <end position="91"/>
    </location>
</feature>
<name>A0A955LAW9_9BACT</name>
<keyword evidence="1" id="KW-0175">Coiled coil</keyword>
<dbReference type="AlphaFoldDB" id="A0A955LAW9"/>
<proteinExistence type="predicted"/>
<reference evidence="3" key="1">
    <citation type="submission" date="2020-04" db="EMBL/GenBank/DDBJ databases">
        <authorList>
            <person name="Zhang T."/>
        </authorList>
    </citation>
    <scope>NUCLEOTIDE SEQUENCE</scope>
    <source>
        <strain evidence="3">HKST-UBA09</strain>
    </source>
</reference>
<dbReference type="Proteomes" id="UP000714915">
    <property type="component" value="Unassembled WGS sequence"/>
</dbReference>
<gene>
    <name evidence="3" type="ORF">KC669_02440</name>
</gene>
<dbReference type="EMBL" id="JAGQLF010000022">
    <property type="protein sequence ID" value="MCA9386872.1"/>
    <property type="molecule type" value="Genomic_DNA"/>
</dbReference>